<dbReference type="Proteomes" id="UP000198640">
    <property type="component" value="Unassembled WGS sequence"/>
</dbReference>
<gene>
    <name evidence="1" type="ORF">SAMN05421881_11332</name>
</gene>
<reference evidence="1 2" key="1">
    <citation type="submission" date="2016-10" db="EMBL/GenBank/DDBJ databases">
        <authorList>
            <person name="de Groot N.N."/>
        </authorList>
    </citation>
    <scope>NUCLEOTIDE SEQUENCE [LARGE SCALE GENOMIC DNA]</scope>
    <source>
        <strain evidence="1 2">Nm1</strain>
    </source>
</reference>
<organism evidence="1 2">
    <name type="scientific">Nitrosomonas halophila</name>
    <dbReference type="NCBI Taxonomy" id="44576"/>
    <lineage>
        <taxon>Bacteria</taxon>
        <taxon>Pseudomonadati</taxon>
        <taxon>Pseudomonadota</taxon>
        <taxon>Betaproteobacteria</taxon>
        <taxon>Nitrosomonadales</taxon>
        <taxon>Nitrosomonadaceae</taxon>
        <taxon>Nitrosomonas</taxon>
    </lineage>
</organism>
<evidence type="ECO:0000313" key="1">
    <source>
        <dbReference type="EMBL" id="SDZ08627.1"/>
    </source>
</evidence>
<protein>
    <submittedName>
        <fullName evidence="1">Uncharacterized protein</fullName>
    </submittedName>
</protein>
<evidence type="ECO:0000313" key="2">
    <source>
        <dbReference type="Proteomes" id="UP000198640"/>
    </source>
</evidence>
<keyword evidence="2" id="KW-1185">Reference proteome</keyword>
<dbReference type="RefSeq" id="WP_143032371.1">
    <property type="nucleotide sequence ID" value="NZ_FNOY01000133.1"/>
</dbReference>
<sequence>MTFRILQYIDALYYYAIEARQQLRIKKSQFAFAALHDWLMLTRQQTTNGDVSAKYWGYIERWPTFGSLCKHRRPSTYRIQSGRKYNWLNLLVRSKVKTTAFKAVRFIF</sequence>
<dbReference type="EMBL" id="FNOY01000133">
    <property type="protein sequence ID" value="SDZ08627.1"/>
    <property type="molecule type" value="Genomic_DNA"/>
</dbReference>
<accession>A0A1H3Q5H0</accession>
<name>A0A1H3Q5H0_9PROT</name>
<proteinExistence type="predicted"/>
<dbReference type="OrthoDB" id="9794514at2"/>
<dbReference type="AlphaFoldDB" id="A0A1H3Q5H0"/>